<evidence type="ECO:0000313" key="2">
    <source>
        <dbReference type="EMBL" id="RUR86898.1"/>
    </source>
</evidence>
<sequence length="247" mass="27682">MTELPKTLEDAIAQAQQATQAAIADGYTRLQVELLFPELKLMPVAQQLLPVFEQYGEKLKILFADAGSAGLARRDWTDVPFKILDIGTGRAASIQSKIQPEDEIFLFIAPTSVEVPQLEKICEEIGDRPFVMLNPFLEDAGKIGIGYAARQIRERFTNTIESCYYLRPIFEEAALFRCYPGVWEVWVQNEGDYQKVAELAQKPSGDELDMILAGQAQTPEGETVATVPARKPSVFRGLQRFIRALRN</sequence>
<dbReference type="PANTHER" id="PTHR35509">
    <property type="entry name" value="DOMAIN PROTEIN, PUTATIVE (DUF1995)-RELATED"/>
    <property type="match status" value="1"/>
</dbReference>
<proteinExistence type="predicted"/>
<dbReference type="RefSeq" id="WP_016874186.1">
    <property type="nucleotide sequence ID" value="NZ_AJLN01000116.1"/>
</dbReference>
<protein>
    <recommendedName>
        <fullName evidence="1">DUF1995 domain-containing protein</fullName>
    </recommendedName>
</protein>
<feature type="domain" description="DUF1995" evidence="1">
    <location>
        <begin position="5"/>
        <end position="209"/>
    </location>
</feature>
<dbReference type="Proteomes" id="UP000268857">
    <property type="component" value="Unassembled WGS sequence"/>
</dbReference>
<dbReference type="InterPro" id="IPR053021">
    <property type="entry name" value="Chloroplast_ADK"/>
</dbReference>
<dbReference type="Pfam" id="PF09353">
    <property type="entry name" value="DUF1995"/>
    <property type="match status" value="1"/>
</dbReference>
<gene>
    <name evidence="2" type="ORF">PCC6912_03410</name>
</gene>
<comment type="caution">
    <text evidence="2">The sequence shown here is derived from an EMBL/GenBank/DDBJ whole genome shotgun (WGS) entry which is preliminary data.</text>
</comment>
<dbReference type="STRING" id="211165.GCA_000317285_05254"/>
<dbReference type="EMBL" id="RSCJ01000001">
    <property type="protein sequence ID" value="RUR86898.1"/>
    <property type="molecule type" value="Genomic_DNA"/>
</dbReference>
<evidence type="ECO:0000259" key="1">
    <source>
        <dbReference type="Pfam" id="PF09353"/>
    </source>
</evidence>
<dbReference type="PANTHER" id="PTHR35509:SF1">
    <property type="entry name" value="DOMAIN PROTEIN, PUTATIVE (DUF1995)-RELATED"/>
    <property type="match status" value="1"/>
</dbReference>
<dbReference type="OrthoDB" id="482920at2"/>
<reference evidence="2 3" key="1">
    <citation type="journal article" date="2019" name="Genome Biol. Evol.">
        <title>Day and night: Metabolic profiles and evolutionary relationships of six axenic non-marine cyanobacteria.</title>
        <authorList>
            <person name="Will S.E."/>
            <person name="Henke P."/>
            <person name="Boedeker C."/>
            <person name="Huang S."/>
            <person name="Brinkmann H."/>
            <person name="Rohde M."/>
            <person name="Jarek M."/>
            <person name="Friedl T."/>
            <person name="Seufert S."/>
            <person name="Schumacher M."/>
            <person name="Overmann J."/>
            <person name="Neumann-Schaal M."/>
            <person name="Petersen J."/>
        </authorList>
    </citation>
    <scope>NUCLEOTIDE SEQUENCE [LARGE SCALE GENOMIC DNA]</scope>
    <source>
        <strain evidence="2 3">PCC 6912</strain>
    </source>
</reference>
<evidence type="ECO:0000313" key="3">
    <source>
        <dbReference type="Proteomes" id="UP000268857"/>
    </source>
</evidence>
<keyword evidence="3" id="KW-1185">Reference proteome</keyword>
<accession>A0A3S0ZYS4</accession>
<organism evidence="2 3">
    <name type="scientific">Chlorogloeopsis fritschii PCC 6912</name>
    <dbReference type="NCBI Taxonomy" id="211165"/>
    <lineage>
        <taxon>Bacteria</taxon>
        <taxon>Bacillati</taxon>
        <taxon>Cyanobacteriota</taxon>
        <taxon>Cyanophyceae</taxon>
        <taxon>Nostocales</taxon>
        <taxon>Chlorogloeopsidaceae</taxon>
        <taxon>Chlorogloeopsis</taxon>
    </lineage>
</organism>
<name>A0A3S0ZYS4_CHLFR</name>
<dbReference type="AlphaFoldDB" id="A0A3S0ZYS4"/>
<dbReference type="InterPro" id="IPR018962">
    <property type="entry name" value="DUF1995"/>
</dbReference>